<sequence>MQTKHIPHFQTEISANSFGFDEQGNECFIYEISNGNGMILRATDFGATITSLKIPDNSGALTDVGLGFECLKDYIDSFGLPSAPYLGATVGRYAGRIAHARCQLNGKTIQLDSNHRNHALHGGHRGFSQQIWKCVPGTNTLTFTRNSPDGEGGYPGTLDVSLTYSLTDDNELKLEYVASADKDTIINLTHHSYFNLDGHDQSIVWQQLTVNSGQLLETDPDNVPTGNFINVQNTEFDFRSAKPCPKRIDHTFVLDNEEVAATLSSRSGNLQMEVRTNQPGLHIYVGGNCFGRIQGKEDAAYHNLSGICFETQNFPDAPNHAHFPTAILKKGDSYHHRTTYKFINPSS</sequence>
<proteinExistence type="inferred from homology"/>
<feature type="active site" description="Proton acceptor" evidence="9">
    <location>
        <position position="310"/>
    </location>
</feature>
<feature type="active site" description="Proton donor" evidence="9">
    <location>
        <position position="191"/>
    </location>
</feature>
<evidence type="ECO:0000313" key="13">
    <source>
        <dbReference type="Proteomes" id="UP000244193"/>
    </source>
</evidence>
<organism evidence="12 13">
    <name type="scientific">Flavobacterium magnum</name>
    <dbReference type="NCBI Taxonomy" id="2162713"/>
    <lineage>
        <taxon>Bacteria</taxon>
        <taxon>Pseudomonadati</taxon>
        <taxon>Bacteroidota</taxon>
        <taxon>Flavobacteriia</taxon>
        <taxon>Flavobacteriales</taxon>
        <taxon>Flavobacteriaceae</taxon>
        <taxon>Flavobacterium</taxon>
    </lineage>
</organism>
<evidence type="ECO:0000256" key="6">
    <source>
        <dbReference type="ARBA" id="ARBA00023235"/>
    </source>
</evidence>
<dbReference type="InterPro" id="IPR047215">
    <property type="entry name" value="Galactose_mutarotase-like"/>
</dbReference>
<dbReference type="RefSeq" id="WP_108370067.1">
    <property type="nucleotide sequence ID" value="NZ_CP028811.1"/>
</dbReference>
<dbReference type="GO" id="GO:0006006">
    <property type="term" value="P:glucose metabolic process"/>
    <property type="evidence" value="ECO:0007669"/>
    <property type="project" value="TreeGrafter"/>
</dbReference>
<keyword evidence="6 8" id="KW-0413">Isomerase</keyword>
<dbReference type="KEGG" id="fmg:HYN48_04920"/>
<keyword evidence="13" id="KW-1185">Reference proteome</keyword>
<dbReference type="Proteomes" id="UP000244193">
    <property type="component" value="Chromosome"/>
</dbReference>
<comment type="cofactor">
    <cofactor evidence="1">
        <name>Ca(2+)</name>
        <dbReference type="ChEBI" id="CHEBI:29108"/>
    </cofactor>
</comment>
<comment type="catalytic activity">
    <reaction evidence="8">
        <text>alpha-D-glucose = beta-D-glucose</text>
        <dbReference type="Rhea" id="RHEA:10264"/>
        <dbReference type="ChEBI" id="CHEBI:15903"/>
        <dbReference type="ChEBI" id="CHEBI:17925"/>
        <dbReference type="EC" id="5.1.3.3"/>
    </reaction>
</comment>
<comment type="similarity">
    <text evidence="3 8">Belongs to the aldose epimerase family.</text>
</comment>
<reference evidence="12 13" key="1">
    <citation type="submission" date="2018-04" db="EMBL/GenBank/DDBJ databases">
        <title>Genome sequencing of Flavobacterium sp. HYN0048.</title>
        <authorList>
            <person name="Yi H."/>
            <person name="Baek C."/>
        </authorList>
    </citation>
    <scope>NUCLEOTIDE SEQUENCE [LARGE SCALE GENOMIC DNA]</scope>
    <source>
        <strain evidence="12 13">HYN0048</strain>
    </source>
</reference>
<accession>A0A2S0RCK4</accession>
<dbReference type="AlphaFoldDB" id="A0A2S0RCK4"/>
<evidence type="ECO:0000256" key="2">
    <source>
        <dbReference type="ARBA" id="ARBA00005028"/>
    </source>
</evidence>
<dbReference type="UniPathway" id="UPA00242"/>
<dbReference type="GO" id="GO:0005737">
    <property type="term" value="C:cytoplasm"/>
    <property type="evidence" value="ECO:0007669"/>
    <property type="project" value="TreeGrafter"/>
</dbReference>
<dbReference type="GO" id="GO:0030246">
    <property type="term" value="F:carbohydrate binding"/>
    <property type="evidence" value="ECO:0007669"/>
    <property type="project" value="InterPro"/>
</dbReference>
<dbReference type="CDD" id="cd09019">
    <property type="entry name" value="galactose_mutarotase_like"/>
    <property type="match status" value="1"/>
</dbReference>
<dbReference type="PANTHER" id="PTHR10091">
    <property type="entry name" value="ALDOSE-1-EPIMERASE"/>
    <property type="match status" value="1"/>
</dbReference>
<evidence type="ECO:0000256" key="11">
    <source>
        <dbReference type="PIRSR" id="PIRSR005096-3"/>
    </source>
</evidence>
<comment type="pathway">
    <text evidence="2 8">Carbohydrate metabolism; hexose metabolism.</text>
</comment>
<evidence type="ECO:0000256" key="9">
    <source>
        <dbReference type="PIRSR" id="PIRSR005096-1"/>
    </source>
</evidence>
<dbReference type="Pfam" id="PF01263">
    <property type="entry name" value="Aldose_epim"/>
    <property type="match status" value="1"/>
</dbReference>
<dbReference type="GO" id="GO:0033499">
    <property type="term" value="P:galactose catabolic process via UDP-galactose, Leloir pathway"/>
    <property type="evidence" value="ECO:0007669"/>
    <property type="project" value="TreeGrafter"/>
</dbReference>
<evidence type="ECO:0000313" key="12">
    <source>
        <dbReference type="EMBL" id="AWA29483.1"/>
    </source>
</evidence>
<evidence type="ECO:0000256" key="1">
    <source>
        <dbReference type="ARBA" id="ARBA00001913"/>
    </source>
</evidence>
<evidence type="ECO:0000256" key="7">
    <source>
        <dbReference type="ARBA" id="ARBA00023277"/>
    </source>
</evidence>
<evidence type="ECO:0000256" key="5">
    <source>
        <dbReference type="ARBA" id="ARBA00022837"/>
    </source>
</evidence>
<dbReference type="InterPro" id="IPR015443">
    <property type="entry name" value="Aldose_1-epimerase"/>
</dbReference>
<dbReference type="InterPro" id="IPR011013">
    <property type="entry name" value="Gal_mutarotase_sf_dom"/>
</dbReference>
<dbReference type="Gene3D" id="2.70.98.10">
    <property type="match status" value="1"/>
</dbReference>
<keyword evidence="5" id="KW-0106">Calcium</keyword>
<dbReference type="PIRSF" id="PIRSF005096">
    <property type="entry name" value="GALM"/>
    <property type="match status" value="1"/>
</dbReference>
<evidence type="ECO:0000256" key="3">
    <source>
        <dbReference type="ARBA" id="ARBA00006206"/>
    </source>
</evidence>
<feature type="binding site" evidence="10">
    <location>
        <position position="249"/>
    </location>
    <ligand>
        <name>beta-D-galactose</name>
        <dbReference type="ChEBI" id="CHEBI:27667"/>
    </ligand>
</feature>
<dbReference type="EMBL" id="CP028811">
    <property type="protein sequence ID" value="AWA29483.1"/>
    <property type="molecule type" value="Genomic_DNA"/>
</dbReference>
<evidence type="ECO:0000256" key="10">
    <source>
        <dbReference type="PIRSR" id="PIRSR005096-2"/>
    </source>
</evidence>
<gene>
    <name evidence="12" type="ORF">HYN48_04920</name>
</gene>
<name>A0A2S0RCK4_9FLAO</name>
<dbReference type="InterPro" id="IPR008183">
    <property type="entry name" value="Aldose_1/G6P_1-epimerase"/>
</dbReference>
<dbReference type="OrthoDB" id="9779408at2"/>
<keyword evidence="7 8" id="KW-0119">Carbohydrate metabolism</keyword>
<dbReference type="SUPFAM" id="SSF74650">
    <property type="entry name" value="Galactose mutarotase-like"/>
    <property type="match status" value="1"/>
</dbReference>
<dbReference type="NCBIfam" id="NF008277">
    <property type="entry name" value="PRK11055.1"/>
    <property type="match status" value="1"/>
</dbReference>
<dbReference type="InterPro" id="IPR014718">
    <property type="entry name" value="GH-type_carb-bd"/>
</dbReference>
<feature type="binding site" evidence="11">
    <location>
        <begin position="191"/>
        <end position="193"/>
    </location>
    <ligand>
        <name>beta-D-galactose</name>
        <dbReference type="ChEBI" id="CHEBI:27667"/>
    </ligand>
</feature>
<comment type="subunit">
    <text evidence="4">Monomer.</text>
</comment>
<dbReference type="EC" id="5.1.3.3" evidence="8"/>
<evidence type="ECO:0000256" key="4">
    <source>
        <dbReference type="ARBA" id="ARBA00011245"/>
    </source>
</evidence>
<dbReference type="PANTHER" id="PTHR10091:SF0">
    <property type="entry name" value="GALACTOSE MUTAROTASE"/>
    <property type="match status" value="1"/>
</dbReference>
<evidence type="ECO:0000256" key="8">
    <source>
        <dbReference type="PIRNR" id="PIRNR005096"/>
    </source>
</evidence>
<protein>
    <recommendedName>
        <fullName evidence="8">Aldose 1-epimerase</fullName>
        <ecNumber evidence="8">5.1.3.3</ecNumber>
    </recommendedName>
</protein>
<dbReference type="GO" id="GO:0004034">
    <property type="term" value="F:aldose 1-epimerase activity"/>
    <property type="evidence" value="ECO:0007669"/>
    <property type="project" value="UniProtKB-EC"/>
</dbReference>